<reference evidence="3" key="2">
    <citation type="submission" date="2022-01" db="EMBL/GenBank/DDBJ databases">
        <authorList>
            <person name="Yamashiro T."/>
            <person name="Shiraishi A."/>
            <person name="Satake H."/>
            <person name="Nakayama K."/>
        </authorList>
    </citation>
    <scope>NUCLEOTIDE SEQUENCE</scope>
</reference>
<keyword evidence="4" id="KW-1185">Reference proteome</keyword>
<reference evidence="3" key="1">
    <citation type="journal article" date="2022" name="Int. J. Mol. Sci.">
        <title>Draft Genome of Tanacetum Coccineum: Genomic Comparison of Closely Related Tanacetum-Family Plants.</title>
        <authorList>
            <person name="Yamashiro T."/>
            <person name="Shiraishi A."/>
            <person name="Nakayama K."/>
            <person name="Satake H."/>
        </authorList>
    </citation>
    <scope>NUCLEOTIDE SEQUENCE</scope>
</reference>
<accession>A0ABQ5BHL3</accession>
<feature type="region of interest" description="Disordered" evidence="2">
    <location>
        <begin position="149"/>
        <end position="170"/>
    </location>
</feature>
<dbReference type="Proteomes" id="UP001151760">
    <property type="component" value="Unassembled WGS sequence"/>
</dbReference>
<gene>
    <name evidence="3" type="ORF">Tco_0860330</name>
</gene>
<name>A0ABQ5BHL3_9ASTR</name>
<protein>
    <submittedName>
        <fullName evidence="3">Uncharacterized protein</fullName>
    </submittedName>
</protein>
<dbReference type="EMBL" id="BQNB010013217">
    <property type="protein sequence ID" value="GJT13288.1"/>
    <property type="molecule type" value="Genomic_DNA"/>
</dbReference>
<evidence type="ECO:0000313" key="4">
    <source>
        <dbReference type="Proteomes" id="UP001151760"/>
    </source>
</evidence>
<evidence type="ECO:0000256" key="2">
    <source>
        <dbReference type="SAM" id="MobiDB-lite"/>
    </source>
</evidence>
<proteinExistence type="predicted"/>
<feature type="coiled-coil region" evidence="1">
    <location>
        <begin position="3"/>
        <end position="30"/>
    </location>
</feature>
<organism evidence="3 4">
    <name type="scientific">Tanacetum coccineum</name>
    <dbReference type="NCBI Taxonomy" id="301880"/>
    <lineage>
        <taxon>Eukaryota</taxon>
        <taxon>Viridiplantae</taxon>
        <taxon>Streptophyta</taxon>
        <taxon>Embryophyta</taxon>
        <taxon>Tracheophyta</taxon>
        <taxon>Spermatophyta</taxon>
        <taxon>Magnoliopsida</taxon>
        <taxon>eudicotyledons</taxon>
        <taxon>Gunneridae</taxon>
        <taxon>Pentapetalae</taxon>
        <taxon>asterids</taxon>
        <taxon>campanulids</taxon>
        <taxon>Asterales</taxon>
        <taxon>Asteraceae</taxon>
        <taxon>Asteroideae</taxon>
        <taxon>Anthemideae</taxon>
        <taxon>Anthemidinae</taxon>
        <taxon>Tanacetum</taxon>
    </lineage>
</organism>
<sequence length="460" mass="54156">MDEELAIRLHEEEKAELERMQRERAAQEEASNAALIAEFDNVQARMEADALLAARLQEKEREQFSIDEQARFLVETIAERKRFFAAQRAEQIRNKPPTKIQLRNKMITYLKNMGRFTYNQLKNKSFEEIQKLYEKEQKWIKDFIPMDSEEGGKKAASSSDEEQSAEKEKELSEEELQKLLVVVPVEEVYVEALQVKYPIIDWEVYSEDTRRYWRIIRVGNHTEAYQIFADMLKKFDRDDLVKLWDLVKKRFSTTEPTDDKEKELWVELKRLFEPDNDDILWKLQRYMHDPLVWRLYDTCGVHHVSSVRGHDIFMLVEKEYPLTRGTLGLMMVARLLVEADSEMSRELLRKIFYQANRPRHSSGTSRVVVVRALDELDVISGETKLPNYLRACLAKLVVMLGEMEAMDESLVVFDILDYLKESKELENTTLKASSNLIAYAEEAIRLKEGYVDVMDLEIHY</sequence>
<comment type="caution">
    <text evidence="3">The sequence shown here is derived from an EMBL/GenBank/DDBJ whole genome shotgun (WGS) entry which is preliminary data.</text>
</comment>
<evidence type="ECO:0000313" key="3">
    <source>
        <dbReference type="EMBL" id="GJT13288.1"/>
    </source>
</evidence>
<keyword evidence="1" id="KW-0175">Coiled coil</keyword>
<evidence type="ECO:0000256" key="1">
    <source>
        <dbReference type="SAM" id="Coils"/>
    </source>
</evidence>